<proteinExistence type="predicted"/>
<evidence type="ECO:0000313" key="2">
    <source>
        <dbReference type="EMBL" id="EDS74607.1"/>
    </source>
</evidence>
<keyword evidence="3" id="KW-1185">Reference proteome</keyword>
<accession>B1C349</accession>
<comment type="caution">
    <text evidence="2">The sequence shown here is derived from an EMBL/GenBank/DDBJ whole genome shotgun (WGS) entry which is preliminary data.</text>
</comment>
<dbReference type="eggNOG" id="COG3773">
    <property type="taxonomic scope" value="Bacteria"/>
</dbReference>
<evidence type="ECO:0000259" key="1">
    <source>
        <dbReference type="Pfam" id="PF07486"/>
    </source>
</evidence>
<reference evidence="2" key="1">
    <citation type="submission" date="2008-02" db="EMBL/GenBank/DDBJ databases">
        <authorList>
            <person name="Fulton L."/>
            <person name="Clifton S."/>
            <person name="Fulton B."/>
            <person name="Xu J."/>
            <person name="Minx P."/>
            <person name="Pepin K.H."/>
            <person name="Johnson M."/>
            <person name="Thiruvilangam P."/>
            <person name="Bhonagiri V."/>
            <person name="Nash W.E."/>
            <person name="Mardis E.R."/>
            <person name="Wilson R.K."/>
        </authorList>
    </citation>
    <scope>NUCLEOTIDE SEQUENCE [LARGE SCALE GENOMIC DNA]</scope>
    <source>
        <strain evidence="2">DSM 1552</strain>
    </source>
</reference>
<name>B1C349_9FIRM</name>
<dbReference type="Proteomes" id="UP000004910">
    <property type="component" value="Unassembled WGS sequence"/>
</dbReference>
<dbReference type="Gene3D" id="1.10.10.2520">
    <property type="entry name" value="Cell wall hydrolase SleB, domain 1"/>
    <property type="match status" value="1"/>
</dbReference>
<dbReference type="Pfam" id="PF07486">
    <property type="entry name" value="Hydrolase_2"/>
    <property type="match status" value="1"/>
</dbReference>
<dbReference type="InterPro" id="IPR011105">
    <property type="entry name" value="Cell_wall_hydrolase_SleB"/>
</dbReference>
<dbReference type="GO" id="GO:0016787">
    <property type="term" value="F:hydrolase activity"/>
    <property type="evidence" value="ECO:0007669"/>
    <property type="project" value="UniProtKB-KW"/>
</dbReference>
<gene>
    <name evidence="2" type="primary">cwlJ</name>
    <name evidence="2" type="ORF">CLOSPI_01662</name>
</gene>
<dbReference type="HOGENOM" id="CLU_148732_0_0_9"/>
<sequence>MYRGEKMSRIAYNQREVDLLARLIRAEAVGEGDEGMLLVGNVVVNRVAAQCDVFRDVTSITEAIYQKNAFAGVESPLFQGPANTKEKELAQKTIEYYRRSPATYALWFKNPGTNVVCPEKFYGYLAGRFKSHCFYDPGEELRCDF</sequence>
<dbReference type="STRING" id="428126.CLOSPI_01662"/>
<evidence type="ECO:0000313" key="3">
    <source>
        <dbReference type="Proteomes" id="UP000004910"/>
    </source>
</evidence>
<dbReference type="InterPro" id="IPR042047">
    <property type="entry name" value="SleB_dom1"/>
</dbReference>
<keyword evidence="2" id="KW-0378">Hydrolase</keyword>
<reference evidence="2" key="2">
    <citation type="submission" date="2014-06" db="EMBL/GenBank/DDBJ databases">
        <title>Draft genome sequence of Clostridium spiroforme (DSM 1552).</title>
        <authorList>
            <person name="Sudarsanam P."/>
            <person name="Ley R."/>
            <person name="Guruge J."/>
            <person name="Turnbaugh P.J."/>
            <person name="Mahowald M."/>
            <person name="Liep D."/>
            <person name="Gordon J."/>
        </authorList>
    </citation>
    <scope>NUCLEOTIDE SEQUENCE</scope>
    <source>
        <strain evidence="2">DSM 1552</strain>
    </source>
</reference>
<protein>
    <submittedName>
        <fullName evidence="2">Cell wall hydrolase CwlJ</fullName>
    </submittedName>
</protein>
<feature type="domain" description="Cell wall hydrolase SleB" evidence="1">
    <location>
        <begin position="30"/>
        <end position="135"/>
    </location>
</feature>
<organism evidence="2 3">
    <name type="scientific">Thomasclavelia spiroformis DSM 1552</name>
    <dbReference type="NCBI Taxonomy" id="428126"/>
    <lineage>
        <taxon>Bacteria</taxon>
        <taxon>Bacillati</taxon>
        <taxon>Bacillota</taxon>
        <taxon>Erysipelotrichia</taxon>
        <taxon>Erysipelotrichales</taxon>
        <taxon>Coprobacillaceae</taxon>
        <taxon>Thomasclavelia</taxon>
    </lineage>
</organism>
<dbReference type="AlphaFoldDB" id="B1C349"/>
<dbReference type="EMBL" id="ABIK02000013">
    <property type="protein sequence ID" value="EDS74607.1"/>
    <property type="molecule type" value="Genomic_DNA"/>
</dbReference>